<dbReference type="FunFam" id="3.50.7.10:FF:000003">
    <property type="entry name" value="T-complex protein 1 subunit epsilon"/>
    <property type="match status" value="1"/>
</dbReference>
<dbReference type="InterPro" id="IPR027409">
    <property type="entry name" value="GroEL-like_apical_dom_sf"/>
</dbReference>
<dbReference type="InterPro" id="IPR027410">
    <property type="entry name" value="TCP-1-like_intermed_sf"/>
</dbReference>
<dbReference type="Gene3D" id="3.50.7.10">
    <property type="entry name" value="GroEL"/>
    <property type="match status" value="1"/>
</dbReference>
<dbReference type="InterPro" id="IPR054827">
    <property type="entry name" value="thermosome_alpha"/>
</dbReference>
<dbReference type="Pfam" id="PF00118">
    <property type="entry name" value="Cpn60_TCP1"/>
    <property type="match status" value="1"/>
</dbReference>
<dbReference type="eggNOG" id="KOG0357">
    <property type="taxonomic scope" value="Eukaryota"/>
</dbReference>
<dbReference type="NCBIfam" id="NF041083">
    <property type="entry name" value="thermosome_beta"/>
    <property type="match status" value="1"/>
</dbReference>
<evidence type="ECO:0000256" key="6">
    <source>
        <dbReference type="ARBA" id="ARBA00023186"/>
    </source>
</evidence>
<name>A0A1I7STA0_BURXY</name>
<dbReference type="GO" id="GO:0140662">
    <property type="term" value="F:ATP-dependent protein folding chaperone"/>
    <property type="evidence" value="ECO:0007669"/>
    <property type="project" value="InterPro"/>
</dbReference>
<comment type="subcellular location">
    <subcellularLocation>
        <location evidence="1">Cytoplasm</location>
    </subcellularLocation>
</comment>
<reference evidence="11" key="1">
    <citation type="submission" date="2016-11" db="UniProtKB">
        <authorList>
            <consortium name="WormBaseParasite"/>
        </authorList>
    </citation>
    <scope>IDENTIFICATION</scope>
</reference>
<evidence type="ECO:0000256" key="4">
    <source>
        <dbReference type="ARBA" id="ARBA00022741"/>
    </source>
</evidence>
<dbReference type="Gene3D" id="3.30.260.10">
    <property type="entry name" value="TCP-1-like chaperonin intermediate domain"/>
    <property type="match status" value="1"/>
</dbReference>
<organism evidence="10 11">
    <name type="scientific">Bursaphelenchus xylophilus</name>
    <name type="common">Pinewood nematode worm</name>
    <name type="synonym">Aphelenchoides xylophilus</name>
    <dbReference type="NCBI Taxonomy" id="6326"/>
    <lineage>
        <taxon>Eukaryota</taxon>
        <taxon>Metazoa</taxon>
        <taxon>Ecdysozoa</taxon>
        <taxon>Nematoda</taxon>
        <taxon>Chromadorea</taxon>
        <taxon>Rhabditida</taxon>
        <taxon>Tylenchina</taxon>
        <taxon>Tylenchomorpha</taxon>
        <taxon>Aphelenchoidea</taxon>
        <taxon>Aphelenchoididae</taxon>
        <taxon>Bursaphelenchus</taxon>
    </lineage>
</organism>
<dbReference type="InterPro" id="IPR012718">
    <property type="entry name" value="Chap_CCT_epsi"/>
</dbReference>
<dbReference type="SUPFAM" id="SSF54849">
    <property type="entry name" value="GroEL-intermediate domain like"/>
    <property type="match status" value="1"/>
</dbReference>
<keyword evidence="4 9" id="KW-0547">Nucleotide-binding</keyword>
<dbReference type="AlphaFoldDB" id="A0A1I7STA0"/>
<accession>A0A1I7STA0</accession>
<evidence type="ECO:0000313" key="10">
    <source>
        <dbReference type="Proteomes" id="UP000095284"/>
    </source>
</evidence>
<evidence type="ECO:0000313" key="11">
    <source>
        <dbReference type="WBParaSite" id="BXY_1627000.1"/>
    </source>
</evidence>
<dbReference type="Gene3D" id="1.10.560.10">
    <property type="entry name" value="GroEL-like equatorial domain"/>
    <property type="match status" value="1"/>
</dbReference>
<dbReference type="SUPFAM" id="SSF52029">
    <property type="entry name" value="GroEL apical domain-like"/>
    <property type="match status" value="1"/>
</dbReference>
<dbReference type="GO" id="GO:0051082">
    <property type="term" value="F:unfolded protein binding"/>
    <property type="evidence" value="ECO:0007669"/>
    <property type="project" value="InterPro"/>
</dbReference>
<evidence type="ECO:0000256" key="1">
    <source>
        <dbReference type="ARBA" id="ARBA00004496"/>
    </source>
</evidence>
<sequence>MEILLALEGRRSLLPNPVFELLFQAKMAGQVCFDETGQPFMVIREQQKQKRLTGVEALKTHILAARQVANTLKTSLGPLGLDKMLVNPDGEVTTTNDGATILKSMDVDHHIAKLMVELSQSQDDESGDGTTGVVVLAGSLLEQAMPLLDKGIHPLQIADGYDLACRRAVERLEEISETFPEYDFESLVKAASTSLGSKIVKNCQRQLAEMAVKAVLAVVDKERKDVNFDLIKIVEKPGGRLEDSQFFNGVLVDKSFAHPQMPKELKDVKIAILTCPFEPPKPKTKHKLDISTPEEFKQLQEYEHKTFLNMIEDVKKSGAGLVICQWGFDDEATHLLYHNDLPAVRWVGGPDIELIAIATNGRIVPRFAELTEQKLGTAGRVRELQFGTVNDQFMVIEDCPNQRTVSIMLRGGNKMVIEEARRSLHDAICVVRNLVRDNRIVYGGGAPEIACSVAVNEVADKVSGLSQYAYRAYADALEGIPNALAENSGLSGMEHLTSLKARQITEKNPRLGIDCLQTGDCDMKNQNVLEAFNAKKEQIQLATQVVRMILKIDDVRVPDNSGEYGYPM</sequence>
<dbReference type="SUPFAM" id="SSF48592">
    <property type="entry name" value="GroEL equatorial domain-like"/>
    <property type="match status" value="1"/>
</dbReference>
<dbReference type="WBParaSite" id="BXY_1627000.1">
    <property type="protein sequence ID" value="BXY_1627000.1"/>
    <property type="gene ID" value="BXY_1627000"/>
</dbReference>
<proteinExistence type="inferred from homology"/>
<dbReference type="InterPro" id="IPR002423">
    <property type="entry name" value="Cpn60/GroEL/TCP-1"/>
</dbReference>
<dbReference type="InterPro" id="IPR027413">
    <property type="entry name" value="GROEL-like_equatorial_sf"/>
</dbReference>
<dbReference type="GO" id="GO:0016887">
    <property type="term" value="F:ATP hydrolysis activity"/>
    <property type="evidence" value="ECO:0007669"/>
    <property type="project" value="InterPro"/>
</dbReference>
<protein>
    <recommendedName>
        <fullName evidence="7">T-complex protein 1 subunit epsilon</fullName>
    </recommendedName>
    <alternativeName>
        <fullName evidence="8">CCT-epsilon</fullName>
    </alternativeName>
</protein>
<dbReference type="InterPro" id="IPR017998">
    <property type="entry name" value="Chaperone_TCP-1"/>
</dbReference>
<evidence type="ECO:0000256" key="2">
    <source>
        <dbReference type="ARBA" id="ARBA00008020"/>
    </source>
</evidence>
<comment type="similarity">
    <text evidence="2 9">Belongs to the TCP-1 chaperonin family.</text>
</comment>
<dbReference type="Proteomes" id="UP000095284">
    <property type="component" value="Unplaced"/>
</dbReference>
<evidence type="ECO:0000256" key="5">
    <source>
        <dbReference type="ARBA" id="ARBA00022840"/>
    </source>
</evidence>
<dbReference type="PANTHER" id="PTHR11353">
    <property type="entry name" value="CHAPERONIN"/>
    <property type="match status" value="1"/>
</dbReference>
<evidence type="ECO:0000256" key="3">
    <source>
        <dbReference type="ARBA" id="ARBA00022490"/>
    </source>
</evidence>
<keyword evidence="3" id="KW-0963">Cytoplasm</keyword>
<dbReference type="NCBIfam" id="NF041082">
    <property type="entry name" value="thermosome_alpha"/>
    <property type="match status" value="1"/>
</dbReference>
<evidence type="ECO:0000256" key="9">
    <source>
        <dbReference type="RuleBase" id="RU004187"/>
    </source>
</evidence>
<dbReference type="NCBIfam" id="TIGR02343">
    <property type="entry name" value="chap_CCT_epsi"/>
    <property type="match status" value="1"/>
</dbReference>
<dbReference type="CDD" id="cd03339">
    <property type="entry name" value="TCP1_epsilon"/>
    <property type="match status" value="1"/>
</dbReference>
<keyword evidence="5 9" id="KW-0067">ATP-binding</keyword>
<dbReference type="InterPro" id="IPR053374">
    <property type="entry name" value="TCP-1_chaperonin"/>
</dbReference>
<dbReference type="PRINTS" id="PR00304">
    <property type="entry name" value="TCOMPLEXTCP1"/>
</dbReference>
<dbReference type="GO" id="GO:0005524">
    <property type="term" value="F:ATP binding"/>
    <property type="evidence" value="ECO:0007669"/>
    <property type="project" value="UniProtKB-KW"/>
</dbReference>
<evidence type="ECO:0000256" key="8">
    <source>
        <dbReference type="ARBA" id="ARBA00033325"/>
    </source>
</evidence>
<evidence type="ECO:0000256" key="7">
    <source>
        <dbReference type="ARBA" id="ARBA00024086"/>
    </source>
</evidence>
<dbReference type="GO" id="GO:0005832">
    <property type="term" value="C:chaperonin-containing T-complex"/>
    <property type="evidence" value="ECO:0007669"/>
    <property type="project" value="UniProtKB-ARBA"/>
</dbReference>
<keyword evidence="6 9" id="KW-0143">Chaperone</keyword>
<dbReference type="PROSITE" id="PS00750">
    <property type="entry name" value="TCP1_1"/>
    <property type="match status" value="1"/>
</dbReference>
<dbReference type="InterPro" id="IPR002194">
    <property type="entry name" value="Chaperonin_TCP-1_CS"/>
</dbReference>